<dbReference type="RefSeq" id="WP_169665338.1">
    <property type="nucleotide sequence ID" value="NZ_CP076132.1"/>
</dbReference>
<proteinExistence type="predicted"/>
<sequence>MNTKLFISLIALSSIFFSCSDDTDTTPATRVNYDFDNVDYSGQTARIMMLDSLESYIKSANDGTTAITATHMNAIYTNESGDLFGSSKDLESKTANDPTLIANVYDQVPAYFASAEAASGNADNIIGGRLFDAQGHEPAQMVGKGLMGAVLYYQSVSYYLTAEKLNAGDNETVTEGKGTDMEHYWDEAFGYFGATTDYLTNEEATNYYWAKYAASRSSVYDVRADIFNAFIAGRQAIADKDYEERDVQAAIIQAKWEELVAINVVHYANSVISDTELGDILHHWSEAVAFATALQYNTSKTITNENIAIILAALYSDDIKNEDKTALNAKMEAAKAVIKSTYGFSDEVMSNL</sequence>
<keyword evidence="1" id="KW-0732">Signal</keyword>
<reference evidence="2 3" key="1">
    <citation type="submission" date="2021-05" db="EMBL/GenBank/DDBJ databases">
        <title>Comparative genomic studies on the polysaccharide-degrading batcterial strains of the Flammeovirga genus.</title>
        <authorList>
            <person name="Zewei F."/>
            <person name="Zheng Z."/>
            <person name="Yu L."/>
            <person name="Ruyue G."/>
            <person name="Yanhong M."/>
            <person name="Yuanyuan C."/>
            <person name="Jingyan G."/>
            <person name="Wenjun H."/>
        </authorList>
    </citation>
    <scope>NUCLEOTIDE SEQUENCE [LARGE SCALE GENOMIC DNA]</scope>
    <source>
        <strain evidence="2 3">NBRC:100898</strain>
    </source>
</reference>
<evidence type="ECO:0000313" key="3">
    <source>
        <dbReference type="Proteomes" id="UP000678679"/>
    </source>
</evidence>
<evidence type="ECO:0000313" key="2">
    <source>
        <dbReference type="EMBL" id="QWG03817.1"/>
    </source>
</evidence>
<dbReference type="KEGG" id="fya:KMW28_09635"/>
<gene>
    <name evidence="2" type="ORF">KMW28_09635</name>
</gene>
<dbReference type="PROSITE" id="PS51257">
    <property type="entry name" value="PROKAR_LIPOPROTEIN"/>
    <property type="match status" value="1"/>
</dbReference>
<dbReference type="InterPro" id="IPR032331">
    <property type="entry name" value="DUF4856"/>
</dbReference>
<name>A0AAX1NCJ4_9BACT</name>
<feature type="chain" id="PRO_5043937183" evidence="1">
    <location>
        <begin position="21"/>
        <end position="352"/>
    </location>
</feature>
<dbReference type="AlphaFoldDB" id="A0AAX1NCJ4"/>
<dbReference type="EMBL" id="CP076132">
    <property type="protein sequence ID" value="QWG03817.1"/>
    <property type="molecule type" value="Genomic_DNA"/>
</dbReference>
<protein>
    <submittedName>
        <fullName evidence="2">DUF4856 domain-containing protein</fullName>
    </submittedName>
</protein>
<organism evidence="2 3">
    <name type="scientific">Flammeovirga yaeyamensis</name>
    <dbReference type="NCBI Taxonomy" id="367791"/>
    <lineage>
        <taxon>Bacteria</taxon>
        <taxon>Pseudomonadati</taxon>
        <taxon>Bacteroidota</taxon>
        <taxon>Cytophagia</taxon>
        <taxon>Cytophagales</taxon>
        <taxon>Flammeovirgaceae</taxon>
        <taxon>Flammeovirga</taxon>
    </lineage>
</organism>
<feature type="signal peptide" evidence="1">
    <location>
        <begin position="1"/>
        <end position="20"/>
    </location>
</feature>
<dbReference type="Proteomes" id="UP000678679">
    <property type="component" value="Chromosome 1"/>
</dbReference>
<keyword evidence="3" id="KW-1185">Reference proteome</keyword>
<dbReference type="Pfam" id="PF16148">
    <property type="entry name" value="DUF4856"/>
    <property type="match status" value="1"/>
</dbReference>
<accession>A0AAX1NCJ4</accession>
<evidence type="ECO:0000256" key="1">
    <source>
        <dbReference type="SAM" id="SignalP"/>
    </source>
</evidence>